<feature type="transmembrane region" description="Helical" evidence="1">
    <location>
        <begin position="243"/>
        <end position="265"/>
    </location>
</feature>
<feature type="transmembrane region" description="Helical" evidence="1">
    <location>
        <begin position="78"/>
        <end position="99"/>
    </location>
</feature>
<organism evidence="2 3">
    <name type="scientific">Mycobacterium fragae</name>
    <dbReference type="NCBI Taxonomy" id="1260918"/>
    <lineage>
        <taxon>Bacteria</taxon>
        <taxon>Bacillati</taxon>
        <taxon>Actinomycetota</taxon>
        <taxon>Actinomycetes</taxon>
        <taxon>Mycobacteriales</taxon>
        <taxon>Mycobacteriaceae</taxon>
        <taxon>Mycobacterium</taxon>
    </lineage>
</organism>
<accession>A0A1X1UFD6</accession>
<gene>
    <name evidence="2" type="ORF">AWC06_03920</name>
</gene>
<evidence type="ECO:0000313" key="2">
    <source>
        <dbReference type="EMBL" id="ORV55555.1"/>
    </source>
</evidence>
<dbReference type="Pfam" id="PF11139">
    <property type="entry name" value="SfLAP"/>
    <property type="match status" value="1"/>
</dbReference>
<reference evidence="2 3" key="1">
    <citation type="submission" date="2016-01" db="EMBL/GenBank/DDBJ databases">
        <title>The new phylogeny of the genus Mycobacterium.</title>
        <authorList>
            <person name="Tarcisio F."/>
            <person name="Conor M."/>
            <person name="Antonella G."/>
            <person name="Elisabetta G."/>
            <person name="Giulia F.S."/>
            <person name="Sara T."/>
            <person name="Anna F."/>
            <person name="Clotilde B."/>
            <person name="Roberto B."/>
            <person name="Veronica D.S."/>
            <person name="Fabio R."/>
            <person name="Monica P."/>
            <person name="Olivier J."/>
            <person name="Enrico T."/>
            <person name="Nicola S."/>
        </authorList>
    </citation>
    <scope>NUCLEOTIDE SEQUENCE [LARGE SCALE GENOMIC DNA]</scope>
    <source>
        <strain evidence="2 3">DSM 45731</strain>
    </source>
</reference>
<keyword evidence="1" id="KW-0472">Membrane</keyword>
<protein>
    <submittedName>
        <fullName evidence="2">Gap protein</fullName>
    </submittedName>
</protein>
<dbReference type="OrthoDB" id="4627516at2"/>
<dbReference type="RefSeq" id="WP_085200214.1">
    <property type="nucleotide sequence ID" value="NZ_JACKVI010000006.1"/>
</dbReference>
<dbReference type="Proteomes" id="UP000194000">
    <property type="component" value="Unassembled WGS sequence"/>
</dbReference>
<keyword evidence="1" id="KW-1133">Transmembrane helix</keyword>
<feature type="transmembrane region" description="Helical" evidence="1">
    <location>
        <begin position="6"/>
        <end position="26"/>
    </location>
</feature>
<dbReference type="InterPro" id="IPR021315">
    <property type="entry name" value="Gap/Sap"/>
</dbReference>
<keyword evidence="3" id="KW-1185">Reference proteome</keyword>
<feature type="transmembrane region" description="Helical" evidence="1">
    <location>
        <begin position="35"/>
        <end position="58"/>
    </location>
</feature>
<sequence>MLGLVLGLGLLVALDPVRLGITLLVISRQRPVQNLLAYGIGSLTACIPTLVVPLTVLNSTQMFSSFRQHLDTPTTSSTVRHIQIAFGVLALSIAALIAVRSWARQRAQLPTAGGNTSTLVLDSKTPTAISRLLGHGQDRPMVGQSAIRRLFARARNAWENGSLWVALVIGLASGPPLEGVLLLLAIVAASGAAIGAQVSATIAFVVGMLAVIEIVLVGYLTTPAKTLAAVRLVHDWARAHRRQILVAIFAVVGVSMLANGIGIGIGSP</sequence>
<feature type="transmembrane region" description="Helical" evidence="1">
    <location>
        <begin position="200"/>
        <end position="222"/>
    </location>
</feature>
<keyword evidence="1" id="KW-0812">Transmembrane</keyword>
<dbReference type="EMBL" id="LQOW01000034">
    <property type="protein sequence ID" value="ORV55555.1"/>
    <property type="molecule type" value="Genomic_DNA"/>
</dbReference>
<name>A0A1X1UFD6_9MYCO</name>
<proteinExistence type="predicted"/>
<evidence type="ECO:0000313" key="3">
    <source>
        <dbReference type="Proteomes" id="UP000194000"/>
    </source>
</evidence>
<dbReference type="AlphaFoldDB" id="A0A1X1UFD6"/>
<evidence type="ECO:0000256" key="1">
    <source>
        <dbReference type="SAM" id="Phobius"/>
    </source>
</evidence>
<feature type="transmembrane region" description="Helical" evidence="1">
    <location>
        <begin position="163"/>
        <end position="194"/>
    </location>
</feature>
<comment type="caution">
    <text evidence="2">The sequence shown here is derived from an EMBL/GenBank/DDBJ whole genome shotgun (WGS) entry which is preliminary data.</text>
</comment>